<evidence type="ECO:0000259" key="5">
    <source>
        <dbReference type="PROSITE" id="PS50931"/>
    </source>
</evidence>
<feature type="domain" description="HTH lysR-type" evidence="5">
    <location>
        <begin position="1"/>
        <end position="59"/>
    </location>
</feature>
<dbReference type="GO" id="GO:0006351">
    <property type="term" value="P:DNA-templated transcription"/>
    <property type="evidence" value="ECO:0007669"/>
    <property type="project" value="TreeGrafter"/>
</dbReference>
<dbReference type="PANTHER" id="PTHR30537">
    <property type="entry name" value="HTH-TYPE TRANSCRIPTIONAL REGULATOR"/>
    <property type="match status" value="1"/>
</dbReference>
<accession>F8GYX9</accession>
<comment type="similarity">
    <text evidence="1">Belongs to the LysR transcriptional regulatory family.</text>
</comment>
<dbReference type="Gene3D" id="1.10.10.10">
    <property type="entry name" value="Winged helix-like DNA-binding domain superfamily/Winged helix DNA-binding domain"/>
    <property type="match status" value="1"/>
</dbReference>
<dbReference type="Pfam" id="PF00126">
    <property type="entry name" value="HTH_1"/>
    <property type="match status" value="1"/>
</dbReference>
<dbReference type="GeneID" id="34307803"/>
<evidence type="ECO:0000256" key="2">
    <source>
        <dbReference type="ARBA" id="ARBA00023015"/>
    </source>
</evidence>
<dbReference type="Pfam" id="PF03466">
    <property type="entry name" value="LysR_substrate"/>
    <property type="match status" value="1"/>
</dbReference>
<dbReference type="Gene3D" id="3.40.190.290">
    <property type="match status" value="1"/>
</dbReference>
<protein>
    <submittedName>
        <fullName evidence="6">Transcriptional regulator LysR family</fullName>
    </submittedName>
</protein>
<keyword evidence="4" id="KW-0804">Transcription</keyword>
<dbReference type="PROSITE" id="PS50931">
    <property type="entry name" value="HTH_LYSR"/>
    <property type="match status" value="1"/>
</dbReference>
<dbReference type="SUPFAM" id="SSF53850">
    <property type="entry name" value="Periplasmic binding protein-like II"/>
    <property type="match status" value="1"/>
</dbReference>
<evidence type="ECO:0000313" key="6">
    <source>
        <dbReference type="EMBL" id="AEI83070.1"/>
    </source>
</evidence>
<dbReference type="PANTHER" id="PTHR30537:SF5">
    <property type="entry name" value="HTH-TYPE TRANSCRIPTIONAL ACTIVATOR TTDR-RELATED"/>
    <property type="match status" value="1"/>
</dbReference>
<keyword evidence="6" id="KW-0614">Plasmid</keyword>
<dbReference type="GO" id="GO:0003700">
    <property type="term" value="F:DNA-binding transcription factor activity"/>
    <property type="evidence" value="ECO:0007669"/>
    <property type="project" value="InterPro"/>
</dbReference>
<name>F8GYX9_CUPNN</name>
<dbReference type="RefSeq" id="WP_013954353.1">
    <property type="nucleotide sequence ID" value="NC_015724.1"/>
</dbReference>
<geneLocation type="plasmid" evidence="6 7">
    <name>pBB2</name>
</geneLocation>
<dbReference type="Proteomes" id="UP000006798">
    <property type="component" value="Plasmid pBB2"/>
</dbReference>
<dbReference type="CDD" id="cd08422">
    <property type="entry name" value="PBP2_CrgA_like"/>
    <property type="match status" value="1"/>
</dbReference>
<evidence type="ECO:0000256" key="3">
    <source>
        <dbReference type="ARBA" id="ARBA00023125"/>
    </source>
</evidence>
<reference evidence="6 7" key="1">
    <citation type="journal article" date="2011" name="J. Bacteriol.">
        <title>Complete genome sequence of the type strain Cupriavidus necator N-1.</title>
        <authorList>
            <person name="Poehlein A."/>
            <person name="Kusian B."/>
            <person name="Friedrich B."/>
            <person name="Daniel R."/>
            <person name="Bowien B."/>
        </authorList>
    </citation>
    <scope>NUCLEOTIDE SEQUENCE [LARGE SCALE GENOMIC DNA]</scope>
    <source>
        <strain evidence="7">ATCC 43291 / DSM 13513 / CCUG 52238 / LMG 8453 / N-1</strain>
        <plasmid evidence="6 7">pBB2</plasmid>
    </source>
</reference>
<proteinExistence type="inferred from homology"/>
<organism evidence="6 7">
    <name type="scientific">Cupriavidus necator (strain ATCC 43291 / DSM 13513 / CCUG 52238 / LMG 8453 / N-1)</name>
    <name type="common">Ralstonia eutropha</name>
    <dbReference type="NCBI Taxonomy" id="1042878"/>
    <lineage>
        <taxon>Bacteria</taxon>
        <taxon>Pseudomonadati</taxon>
        <taxon>Pseudomonadota</taxon>
        <taxon>Betaproteobacteria</taxon>
        <taxon>Burkholderiales</taxon>
        <taxon>Burkholderiaceae</taxon>
        <taxon>Cupriavidus</taxon>
    </lineage>
</organism>
<dbReference type="AlphaFoldDB" id="F8GYX9"/>
<dbReference type="InterPro" id="IPR036388">
    <property type="entry name" value="WH-like_DNA-bd_sf"/>
</dbReference>
<dbReference type="HOGENOM" id="CLU_039613_16_2_4"/>
<dbReference type="InterPro" id="IPR058163">
    <property type="entry name" value="LysR-type_TF_proteobact-type"/>
</dbReference>
<keyword evidence="2" id="KW-0805">Transcription regulation</keyword>
<evidence type="ECO:0000256" key="4">
    <source>
        <dbReference type="ARBA" id="ARBA00023163"/>
    </source>
</evidence>
<dbReference type="EMBL" id="CP002880">
    <property type="protein sequence ID" value="AEI83070.1"/>
    <property type="molecule type" value="Genomic_DNA"/>
</dbReference>
<dbReference type="FunFam" id="1.10.10.10:FF:000001">
    <property type="entry name" value="LysR family transcriptional regulator"/>
    <property type="match status" value="1"/>
</dbReference>
<evidence type="ECO:0000256" key="1">
    <source>
        <dbReference type="ARBA" id="ARBA00009437"/>
    </source>
</evidence>
<keyword evidence="3" id="KW-0238">DNA-binding</keyword>
<gene>
    <name evidence="6" type="ordered locus">CNE_BB2p02660</name>
</gene>
<sequence>MDRLTAMSVFCRVVERGSFTVAGERLDMSTASVSKYVSALESHIGTPLLARTTRRIVLTEAGKAYYEKCTRILDEIEDAERSAGVVQTTPRGLLKVRAPVSLGHANLGRTVAEFTQKFPEVSVEMTLNDRFVDPAEEGVDVAFYIATAPKGSAEGASPIATMPRLLVAAPAYVEWHGLPAELDDLARHRCLVYTRGIAPNEWRFSPAGGDGKERAVHVTGSFRCNHSLTLREALLEGAGIALLPAFLVLDDLAAGHLHAVLPDWCPQARTLYAAYPQPRRSSPKVREFVSLVSRRFDFGTSFPLRMRDS</sequence>
<dbReference type="InterPro" id="IPR005119">
    <property type="entry name" value="LysR_subst-bd"/>
</dbReference>
<evidence type="ECO:0000313" key="7">
    <source>
        <dbReference type="Proteomes" id="UP000006798"/>
    </source>
</evidence>
<dbReference type="KEGG" id="cnc:CNE_BB2p02660"/>
<dbReference type="GO" id="GO:0043565">
    <property type="term" value="F:sequence-specific DNA binding"/>
    <property type="evidence" value="ECO:0007669"/>
    <property type="project" value="TreeGrafter"/>
</dbReference>
<dbReference type="SUPFAM" id="SSF46785">
    <property type="entry name" value="Winged helix' DNA-binding domain"/>
    <property type="match status" value="1"/>
</dbReference>
<dbReference type="InterPro" id="IPR000847">
    <property type="entry name" value="LysR_HTH_N"/>
</dbReference>
<dbReference type="InterPro" id="IPR036390">
    <property type="entry name" value="WH_DNA-bd_sf"/>
</dbReference>